<protein>
    <recommendedName>
        <fullName evidence="2">Transposase</fullName>
    </recommendedName>
</protein>
<evidence type="ECO:0008006" key="2">
    <source>
        <dbReference type="Google" id="ProtNLM"/>
    </source>
</evidence>
<sequence length="268" mass="30827">MNTIAITFPKVKVNAEIKDLTFDNIEDMIFEISQNIACRVFEKALTDIDSYLRSKRERGKLKNTGKRKKYFLTRFGDILYLRTRYKDKKSKARYLLDEALSIVKNQRISLSRARIECFLSALSSYREVVEGIGLLIGGPRCHEAIRQSVIKEGNLIIENQEKKLRQIENLNYPDKEAPDTAYMEADATYISLQNRGKKKKEKLEVKAGVGYTGKEARYKTGKSKRLKEKFTFIGIGKDFMRNLSLLAEERLSLSKVKKVIFGGDGDSW</sequence>
<organism evidence="1">
    <name type="scientific">marine sediment metagenome</name>
    <dbReference type="NCBI Taxonomy" id="412755"/>
    <lineage>
        <taxon>unclassified sequences</taxon>
        <taxon>metagenomes</taxon>
        <taxon>ecological metagenomes</taxon>
    </lineage>
</organism>
<comment type="caution">
    <text evidence="1">The sequence shown here is derived from an EMBL/GenBank/DDBJ whole genome shotgun (WGS) entry which is preliminary data.</text>
</comment>
<gene>
    <name evidence="1" type="ORF">S12H4_09272</name>
</gene>
<accession>X1QQ95</accession>
<feature type="non-terminal residue" evidence="1">
    <location>
        <position position="268"/>
    </location>
</feature>
<dbReference type="InterPro" id="IPR009620">
    <property type="entry name" value="UPF0236"/>
</dbReference>
<dbReference type="AlphaFoldDB" id="X1QQ95"/>
<reference evidence="1" key="1">
    <citation type="journal article" date="2014" name="Front. Microbiol.">
        <title>High frequency of phylogenetically diverse reductive dehalogenase-homologous genes in deep subseafloor sedimentary metagenomes.</title>
        <authorList>
            <person name="Kawai M."/>
            <person name="Futagami T."/>
            <person name="Toyoda A."/>
            <person name="Takaki Y."/>
            <person name="Nishi S."/>
            <person name="Hori S."/>
            <person name="Arai W."/>
            <person name="Tsubouchi T."/>
            <person name="Morono Y."/>
            <person name="Uchiyama I."/>
            <person name="Ito T."/>
            <person name="Fujiyama A."/>
            <person name="Inagaki F."/>
            <person name="Takami H."/>
        </authorList>
    </citation>
    <scope>NUCLEOTIDE SEQUENCE</scope>
    <source>
        <strain evidence="1">Expedition CK06-06</strain>
    </source>
</reference>
<evidence type="ECO:0000313" key="1">
    <source>
        <dbReference type="EMBL" id="GAI70423.1"/>
    </source>
</evidence>
<proteinExistence type="predicted"/>
<dbReference type="Pfam" id="PF06782">
    <property type="entry name" value="UPF0236"/>
    <property type="match status" value="1"/>
</dbReference>
<name>X1QQ95_9ZZZZ</name>
<dbReference type="EMBL" id="BARW01003730">
    <property type="protein sequence ID" value="GAI70423.1"/>
    <property type="molecule type" value="Genomic_DNA"/>
</dbReference>